<dbReference type="RefSeq" id="WP_011399527.1">
    <property type="nucleotide sequence ID" value="NC_007645.1"/>
</dbReference>
<dbReference type="eggNOG" id="COG0515">
    <property type="taxonomic scope" value="Bacteria"/>
</dbReference>
<dbReference type="SUPFAM" id="SSF81606">
    <property type="entry name" value="PP2C-like"/>
    <property type="match status" value="1"/>
</dbReference>
<evidence type="ECO:0000256" key="9">
    <source>
        <dbReference type="SAM" id="Phobius"/>
    </source>
</evidence>
<keyword evidence="9" id="KW-0472">Membrane</keyword>
<evidence type="ECO:0000256" key="1">
    <source>
        <dbReference type="ARBA" id="ARBA00012513"/>
    </source>
</evidence>
<dbReference type="InterPro" id="IPR011009">
    <property type="entry name" value="Kinase-like_dom_sf"/>
</dbReference>
<accession>Q2SA56</accession>
<proteinExistence type="predicted"/>
<dbReference type="eggNOG" id="COG0631">
    <property type="taxonomic scope" value="Bacteria"/>
</dbReference>
<dbReference type="InterPro" id="IPR050236">
    <property type="entry name" value="Ser_Thr_kinase_AGC"/>
</dbReference>
<dbReference type="Pfam" id="PF13672">
    <property type="entry name" value="PP2C_2"/>
    <property type="match status" value="1"/>
</dbReference>
<evidence type="ECO:0000256" key="8">
    <source>
        <dbReference type="ARBA" id="ARBA00048679"/>
    </source>
</evidence>
<dbReference type="CDD" id="cd00143">
    <property type="entry name" value="PP2Cc"/>
    <property type="match status" value="1"/>
</dbReference>
<evidence type="ECO:0000313" key="13">
    <source>
        <dbReference type="Proteomes" id="UP000000238"/>
    </source>
</evidence>
<dbReference type="InterPro" id="IPR000719">
    <property type="entry name" value="Prot_kinase_dom"/>
</dbReference>
<evidence type="ECO:0000259" key="11">
    <source>
        <dbReference type="PROSITE" id="PS51746"/>
    </source>
</evidence>
<dbReference type="PANTHER" id="PTHR24356">
    <property type="entry name" value="SERINE/THREONINE-PROTEIN KINASE"/>
    <property type="match status" value="1"/>
</dbReference>
<dbReference type="EC" id="2.7.11.1" evidence="1"/>
<evidence type="ECO:0000256" key="2">
    <source>
        <dbReference type="ARBA" id="ARBA00022527"/>
    </source>
</evidence>
<dbReference type="HOGENOM" id="CLU_034273_0_0_6"/>
<reference evidence="12 13" key="1">
    <citation type="journal article" date="2005" name="Nucleic Acids Res.">
        <title>Genomic blueprint of Hahella chejuensis, a marine microbe producing an algicidal agent.</title>
        <authorList>
            <person name="Jeong H."/>
            <person name="Yim J.H."/>
            <person name="Lee C."/>
            <person name="Choi S.-H."/>
            <person name="Park Y.K."/>
            <person name="Yoon S.H."/>
            <person name="Hur C.-G."/>
            <person name="Kang H.-Y."/>
            <person name="Kim D."/>
            <person name="Lee H.H."/>
            <person name="Park K.H."/>
            <person name="Park S.-H."/>
            <person name="Park H.-S."/>
            <person name="Lee H.K."/>
            <person name="Oh T.K."/>
            <person name="Kim J.F."/>
        </authorList>
    </citation>
    <scope>NUCLEOTIDE SEQUENCE [LARGE SCALE GENOMIC DNA]</scope>
    <source>
        <strain evidence="12 13">KCTC 2396</strain>
    </source>
</reference>
<feature type="transmembrane region" description="Helical" evidence="9">
    <location>
        <begin position="554"/>
        <end position="575"/>
    </location>
</feature>
<dbReference type="OrthoDB" id="9801841at2"/>
<organism evidence="12 13">
    <name type="scientific">Hahella chejuensis (strain KCTC 2396)</name>
    <dbReference type="NCBI Taxonomy" id="349521"/>
    <lineage>
        <taxon>Bacteria</taxon>
        <taxon>Pseudomonadati</taxon>
        <taxon>Pseudomonadota</taxon>
        <taxon>Gammaproteobacteria</taxon>
        <taxon>Oceanospirillales</taxon>
        <taxon>Hahellaceae</taxon>
        <taxon>Hahella</taxon>
    </lineage>
</organism>
<keyword evidence="13" id="KW-1185">Reference proteome</keyword>
<dbReference type="EMBL" id="CP000155">
    <property type="protein sequence ID" value="ABC32468.1"/>
    <property type="molecule type" value="Genomic_DNA"/>
</dbReference>
<feature type="domain" description="Protein kinase" evidence="10">
    <location>
        <begin position="272"/>
        <end position="534"/>
    </location>
</feature>
<protein>
    <recommendedName>
        <fullName evidence="1">non-specific serine/threonine protein kinase</fullName>
        <ecNumber evidence="1">2.7.11.1</ecNumber>
    </recommendedName>
</protein>
<dbReference type="Gene3D" id="1.10.510.10">
    <property type="entry name" value="Transferase(Phosphotransferase) domain 1"/>
    <property type="match status" value="1"/>
</dbReference>
<evidence type="ECO:0000256" key="4">
    <source>
        <dbReference type="ARBA" id="ARBA00022741"/>
    </source>
</evidence>
<feature type="domain" description="PPM-type phosphatase" evidence="11">
    <location>
        <begin position="6"/>
        <end position="239"/>
    </location>
</feature>
<keyword evidence="9" id="KW-0812">Transmembrane</keyword>
<dbReference type="InterPro" id="IPR036457">
    <property type="entry name" value="PPM-type-like_dom_sf"/>
</dbReference>
<dbReference type="AlphaFoldDB" id="Q2SA56"/>
<dbReference type="SMART" id="SM00332">
    <property type="entry name" value="PP2Cc"/>
    <property type="match status" value="1"/>
</dbReference>
<dbReference type="CDD" id="cd14014">
    <property type="entry name" value="STKc_PknB_like"/>
    <property type="match status" value="1"/>
</dbReference>
<dbReference type="SUPFAM" id="SSF56112">
    <property type="entry name" value="Protein kinase-like (PK-like)"/>
    <property type="match status" value="1"/>
</dbReference>
<evidence type="ECO:0000256" key="5">
    <source>
        <dbReference type="ARBA" id="ARBA00022777"/>
    </source>
</evidence>
<keyword evidence="3" id="KW-0808">Transferase</keyword>
<keyword evidence="6" id="KW-0067">ATP-binding</keyword>
<gene>
    <name evidence="12" type="ordered locus">HCH_05817</name>
</gene>
<dbReference type="Gene3D" id="3.60.40.10">
    <property type="entry name" value="PPM-type phosphatase domain"/>
    <property type="match status" value="1"/>
</dbReference>
<dbReference type="PROSITE" id="PS50011">
    <property type="entry name" value="PROTEIN_KINASE_DOM"/>
    <property type="match status" value="1"/>
</dbReference>
<comment type="catalytic activity">
    <reaction evidence="7">
        <text>L-threonyl-[protein] + ATP = O-phospho-L-threonyl-[protein] + ADP + H(+)</text>
        <dbReference type="Rhea" id="RHEA:46608"/>
        <dbReference type="Rhea" id="RHEA-COMP:11060"/>
        <dbReference type="Rhea" id="RHEA-COMP:11605"/>
        <dbReference type="ChEBI" id="CHEBI:15378"/>
        <dbReference type="ChEBI" id="CHEBI:30013"/>
        <dbReference type="ChEBI" id="CHEBI:30616"/>
        <dbReference type="ChEBI" id="CHEBI:61977"/>
        <dbReference type="ChEBI" id="CHEBI:456216"/>
        <dbReference type="EC" id="2.7.11.1"/>
    </reaction>
</comment>
<dbReference type="PROSITE" id="PS51746">
    <property type="entry name" value="PPM_2"/>
    <property type="match status" value="1"/>
</dbReference>
<evidence type="ECO:0000256" key="7">
    <source>
        <dbReference type="ARBA" id="ARBA00047899"/>
    </source>
</evidence>
<dbReference type="KEGG" id="hch:HCH_05817"/>
<keyword evidence="5 12" id="KW-0418">Kinase</keyword>
<dbReference type="Pfam" id="PF00069">
    <property type="entry name" value="Pkinase"/>
    <property type="match status" value="1"/>
</dbReference>
<evidence type="ECO:0000313" key="12">
    <source>
        <dbReference type="EMBL" id="ABC32468.1"/>
    </source>
</evidence>
<comment type="catalytic activity">
    <reaction evidence="8">
        <text>L-seryl-[protein] + ATP = O-phospho-L-seryl-[protein] + ADP + H(+)</text>
        <dbReference type="Rhea" id="RHEA:17989"/>
        <dbReference type="Rhea" id="RHEA-COMP:9863"/>
        <dbReference type="Rhea" id="RHEA-COMP:11604"/>
        <dbReference type="ChEBI" id="CHEBI:15378"/>
        <dbReference type="ChEBI" id="CHEBI:29999"/>
        <dbReference type="ChEBI" id="CHEBI:30616"/>
        <dbReference type="ChEBI" id="CHEBI:83421"/>
        <dbReference type="ChEBI" id="CHEBI:456216"/>
        <dbReference type="EC" id="2.7.11.1"/>
    </reaction>
</comment>
<dbReference type="Proteomes" id="UP000000238">
    <property type="component" value="Chromosome"/>
</dbReference>
<name>Q2SA56_HAHCH</name>
<evidence type="ECO:0000256" key="6">
    <source>
        <dbReference type="ARBA" id="ARBA00022840"/>
    </source>
</evidence>
<dbReference type="GO" id="GO:0005524">
    <property type="term" value="F:ATP binding"/>
    <property type="evidence" value="ECO:0007669"/>
    <property type="project" value="UniProtKB-KW"/>
</dbReference>
<evidence type="ECO:0000259" key="10">
    <source>
        <dbReference type="PROSITE" id="PS50011"/>
    </source>
</evidence>
<dbReference type="SMART" id="SM00331">
    <property type="entry name" value="PP2C_SIG"/>
    <property type="match status" value="1"/>
</dbReference>
<dbReference type="STRING" id="349521.HCH_05817"/>
<keyword evidence="2 12" id="KW-0723">Serine/threonine-protein kinase</keyword>
<dbReference type="GO" id="GO:0004674">
    <property type="term" value="F:protein serine/threonine kinase activity"/>
    <property type="evidence" value="ECO:0007669"/>
    <property type="project" value="UniProtKB-KW"/>
</dbReference>
<dbReference type="InterPro" id="IPR001932">
    <property type="entry name" value="PPM-type_phosphatase-like_dom"/>
</dbReference>
<sequence>MIFASDLSLSVDQHSIAGVKPRNEDCIGVRIPDRETLQLKGAVAVIADGVSAAEAGKEASEACVTNFLSDYFCTPDSWSVKNAAQKVLQALNRWLYGQSLRTLNDDKGYVCTLSILVLKSTQAHIFHVGDSRIYLYRNGELEQVTTDHTARVDAERTYLARAMGFSPNLDIDYRVLEVQAGDLFLLSTDGLHDFVPHSQLRERLREAAQTPFQGLAADLLQTALQAGSDDNLSCQILRVDSLGLRDADSCCRELSRLPFPPPLEVGQSLDGYRVDRILHESARSQVYQVTDMETGERAVMKTPSLNFVDDPAYIERFTMEEWIARRVHNPHVAGLVPCKRARSCLYYLTEFVPGAPLSRWIRDNSRSDIHRVTRILEQIVKGVRALHRKETLHQDIKPDNLLIGNDDHVTLVDFGSCRIPGVEEMYLPIERERALGTASYSAPEYVLGAKATTRSELFSVAVIGYEMLTGHSPYGEAYEKAASPTALAKLKYTPAYHHNPMVPVWMDGALKKALQLDPRRRYDSFSEWLQDMTYPNSRLMPDSALPIVERNPLAFWRTLSGILLLTQLATLLWLLHLLR</sequence>
<dbReference type="PANTHER" id="PTHR24356:SF1">
    <property type="entry name" value="SERINE_THREONINE-PROTEIN KINASE GREATWALL"/>
    <property type="match status" value="1"/>
</dbReference>
<keyword evidence="9" id="KW-1133">Transmembrane helix</keyword>
<keyword evidence="4" id="KW-0547">Nucleotide-binding</keyword>
<evidence type="ECO:0000256" key="3">
    <source>
        <dbReference type="ARBA" id="ARBA00022679"/>
    </source>
</evidence>
<dbReference type="SMART" id="SM00220">
    <property type="entry name" value="S_TKc"/>
    <property type="match status" value="1"/>
</dbReference>